<dbReference type="InterPro" id="IPR019932">
    <property type="entry name" value="CHP03543"/>
</dbReference>
<evidence type="ECO:0000313" key="1">
    <source>
        <dbReference type="EMBL" id="QHO71228.1"/>
    </source>
</evidence>
<dbReference type="AlphaFoldDB" id="A0A7L5AKV0"/>
<sequence length="184" mass="20872">MSTTFPRTTRSHLGYDVEQVEDFLEEARRAYGAEAGQLTIVTAASIRHTAFAMQKGGYETGQVDAALERLEDAFASRERELRIREKGEEEWYSSARTEAQEILDRLARPDGERFDRIRSLTVGYSVQQVDEFAGRLTRYFQDGDHLTVDEVRAVSFAPQRGGYRETQVDVVLDAVIDVMLAVRS</sequence>
<dbReference type="RefSeq" id="WP_161887045.1">
    <property type="nucleotide sequence ID" value="NZ_CP017146.1"/>
</dbReference>
<gene>
    <name evidence="1" type="ORF">BHD05_14335</name>
</gene>
<reference evidence="1 2" key="1">
    <citation type="submission" date="2016-09" db="EMBL/GenBank/DDBJ databases">
        <title>Complete genome sequence of microbes from the polar regions.</title>
        <authorList>
            <person name="Liao L."/>
            <person name="Chen B."/>
        </authorList>
    </citation>
    <scope>NUCLEOTIDE SEQUENCE [LARGE SCALE GENOMIC DNA]</scope>
    <source>
        <strain evidence="1 2">ZS314</strain>
    </source>
</reference>
<dbReference type="Proteomes" id="UP000464507">
    <property type="component" value="Chromosome"/>
</dbReference>
<evidence type="ECO:0000313" key="2">
    <source>
        <dbReference type="Proteomes" id="UP000464507"/>
    </source>
</evidence>
<dbReference type="InterPro" id="IPR019933">
    <property type="entry name" value="DivIVA_domain"/>
</dbReference>
<dbReference type="OrthoDB" id="3480096at2"/>
<dbReference type="EMBL" id="CP017146">
    <property type="protein sequence ID" value="QHO71228.1"/>
    <property type="molecule type" value="Genomic_DNA"/>
</dbReference>
<accession>A0A7L5AKV0</accession>
<dbReference type="NCBIfam" id="TIGR03544">
    <property type="entry name" value="DivI1A_domain"/>
    <property type="match status" value="2"/>
</dbReference>
<proteinExistence type="predicted"/>
<protein>
    <submittedName>
        <fullName evidence="1">MFS transporter permease</fullName>
    </submittedName>
</protein>
<dbReference type="NCBIfam" id="TIGR03543">
    <property type="entry name" value="divI1A_rptt_fam"/>
    <property type="match status" value="1"/>
</dbReference>
<organism evidence="1 2">
    <name type="scientific">Marisediminicola antarctica</name>
    <dbReference type="NCBI Taxonomy" id="674079"/>
    <lineage>
        <taxon>Bacteria</taxon>
        <taxon>Bacillati</taxon>
        <taxon>Actinomycetota</taxon>
        <taxon>Actinomycetes</taxon>
        <taxon>Micrococcales</taxon>
        <taxon>Microbacteriaceae</taxon>
        <taxon>Marisediminicola</taxon>
    </lineage>
</organism>
<dbReference type="KEGG" id="mant:BHD05_14335"/>
<name>A0A7L5AKV0_9MICO</name>
<keyword evidence="2" id="KW-1185">Reference proteome</keyword>